<keyword evidence="1" id="KW-0812">Transmembrane</keyword>
<dbReference type="EMBL" id="BJVC01000001">
    <property type="protein sequence ID" value="GEL01485.1"/>
    <property type="molecule type" value="Genomic_DNA"/>
</dbReference>
<keyword evidence="1" id="KW-0472">Membrane</keyword>
<proteinExistence type="predicted"/>
<dbReference type="RefSeq" id="WP_147092428.1">
    <property type="nucleotide sequence ID" value="NZ_BJVC01000001.1"/>
</dbReference>
<feature type="transmembrane region" description="Helical" evidence="1">
    <location>
        <begin position="307"/>
        <end position="327"/>
    </location>
</feature>
<dbReference type="Gene3D" id="1.20.210.10">
    <property type="entry name" value="Cytochrome c oxidase-like, subunit I domain"/>
    <property type="match status" value="1"/>
</dbReference>
<organism evidence="2 3">
    <name type="scientific">Swaminathania salitolerans</name>
    <dbReference type="NCBI Taxonomy" id="182838"/>
    <lineage>
        <taxon>Bacteria</taxon>
        <taxon>Pseudomonadati</taxon>
        <taxon>Pseudomonadota</taxon>
        <taxon>Alphaproteobacteria</taxon>
        <taxon>Acetobacterales</taxon>
        <taxon>Acetobacteraceae</taxon>
        <taxon>Swaminathania</taxon>
    </lineage>
</organism>
<feature type="transmembrane region" description="Helical" evidence="1">
    <location>
        <begin position="85"/>
        <end position="106"/>
    </location>
</feature>
<feature type="transmembrane region" description="Helical" evidence="1">
    <location>
        <begin position="112"/>
        <end position="132"/>
    </location>
</feature>
<feature type="transmembrane region" description="Helical" evidence="1">
    <location>
        <begin position="53"/>
        <end position="73"/>
    </location>
</feature>
<reference evidence="2 3" key="1">
    <citation type="submission" date="2019-07" db="EMBL/GenBank/DDBJ databases">
        <title>Whole genome shotgun sequence of Swaminathania salitolerans NBRC 104436.</title>
        <authorList>
            <person name="Hosoyama A."/>
            <person name="Uohara A."/>
            <person name="Ohji S."/>
            <person name="Ichikawa N."/>
        </authorList>
    </citation>
    <scope>NUCLEOTIDE SEQUENCE [LARGE SCALE GENOMIC DNA]</scope>
    <source>
        <strain evidence="2 3">NBRC 104436</strain>
    </source>
</reference>
<evidence type="ECO:0000256" key="1">
    <source>
        <dbReference type="SAM" id="Phobius"/>
    </source>
</evidence>
<comment type="caution">
    <text evidence="2">The sequence shown here is derived from an EMBL/GenBank/DDBJ whole genome shotgun (WGS) entry which is preliminary data.</text>
</comment>
<dbReference type="AlphaFoldDB" id="A0A511BMJ9"/>
<name>A0A511BMJ9_9PROT</name>
<feature type="transmembrane region" description="Helical" evidence="1">
    <location>
        <begin position="191"/>
        <end position="213"/>
    </location>
</feature>
<evidence type="ECO:0008006" key="4">
    <source>
        <dbReference type="Google" id="ProtNLM"/>
    </source>
</evidence>
<keyword evidence="1" id="KW-1133">Transmembrane helix</keyword>
<feature type="transmembrane region" description="Helical" evidence="1">
    <location>
        <begin position="284"/>
        <end position="301"/>
    </location>
</feature>
<accession>A0A511BMJ9</accession>
<feature type="transmembrane region" description="Helical" evidence="1">
    <location>
        <begin position="249"/>
        <end position="272"/>
    </location>
</feature>
<sequence length="397" mass="41321">MLKVLKSGSAETTRFRADGAAFLALALLCGFLGGGLGALALGKQMSPAVSHGLLLDLFVLVPAFIGGMGRLVLPRELAATPGALVALDRLAFALLAGGALCAAGGIAAPGLFAMSLLFWTFGICALATSTVVDCLECRKGRFRDLSPFAWSQLLASLGIIVIAPVMLAGVAHDLMGGMTGTSAVQSWLVRVQTPLLALVITLALGAIATLIPGHSLSSRLIVPSAMAIPSVLVPVIWAHGTIVPGTSDILLRALGVALPSIALIGLVCLGLWRRNIDLDIGFSWSFPALLLLAAGWALSLFPDRPELFHSAMLFGAIFALFGCYYSWQEDALHAPAPAWLARIHLVSMGVAVFAMMPMFPVLSLLGNAGMIVSMFCVGLLIVRFLSAASSPARAGLR</sequence>
<feature type="transmembrane region" description="Helical" evidence="1">
    <location>
        <begin position="153"/>
        <end position="171"/>
    </location>
</feature>
<keyword evidence="3" id="KW-1185">Reference proteome</keyword>
<evidence type="ECO:0000313" key="2">
    <source>
        <dbReference type="EMBL" id="GEL01485.1"/>
    </source>
</evidence>
<gene>
    <name evidence="2" type="ORF">SSA02_06480</name>
</gene>
<feature type="transmembrane region" description="Helical" evidence="1">
    <location>
        <begin position="365"/>
        <end position="385"/>
    </location>
</feature>
<feature type="transmembrane region" description="Helical" evidence="1">
    <location>
        <begin position="339"/>
        <end position="359"/>
    </location>
</feature>
<dbReference type="SUPFAM" id="SSF81442">
    <property type="entry name" value="Cytochrome c oxidase subunit I-like"/>
    <property type="match status" value="1"/>
</dbReference>
<protein>
    <recommendedName>
        <fullName evidence="4">Cytochrome oxidase subunit I profile domain-containing protein</fullName>
    </recommendedName>
</protein>
<evidence type="ECO:0000313" key="3">
    <source>
        <dbReference type="Proteomes" id="UP000321405"/>
    </source>
</evidence>
<feature type="transmembrane region" description="Helical" evidence="1">
    <location>
        <begin position="220"/>
        <end position="237"/>
    </location>
</feature>
<dbReference type="Proteomes" id="UP000321405">
    <property type="component" value="Unassembled WGS sequence"/>
</dbReference>
<dbReference type="InterPro" id="IPR036927">
    <property type="entry name" value="Cyt_c_oxase-like_su1_sf"/>
</dbReference>
<dbReference type="OrthoDB" id="7283437at2"/>
<feature type="transmembrane region" description="Helical" evidence="1">
    <location>
        <begin position="20"/>
        <end position="41"/>
    </location>
</feature>